<protein>
    <submittedName>
        <fullName evidence="1">Sodium:proton antiporter</fullName>
    </submittedName>
</protein>
<reference evidence="1 2" key="1">
    <citation type="submission" date="2017-12" db="EMBL/GenBank/DDBJ databases">
        <title>Phylogenetic diversity of female urinary microbiome.</title>
        <authorList>
            <person name="Thomas-White K."/>
            <person name="Wolfe A.J."/>
        </authorList>
    </citation>
    <scope>NUCLEOTIDE SEQUENCE [LARGE SCALE GENOMIC DNA]</scope>
    <source>
        <strain evidence="1 2">UMB0112</strain>
    </source>
</reference>
<gene>
    <name evidence="1" type="ORF">CYJ41_00550</name>
</gene>
<proteinExistence type="predicted"/>
<comment type="caution">
    <text evidence="1">The sequence shown here is derived from an EMBL/GenBank/DDBJ whole genome shotgun (WGS) entry which is preliminary data.</text>
</comment>
<dbReference type="EMBL" id="PKHU01000001">
    <property type="protein sequence ID" value="PKZ29964.1"/>
    <property type="molecule type" value="Genomic_DNA"/>
</dbReference>
<dbReference type="AlphaFoldDB" id="A0A2I1NC50"/>
<name>A0A2I1NC50_9BACT</name>
<evidence type="ECO:0000313" key="1">
    <source>
        <dbReference type="EMBL" id="PKZ29964.1"/>
    </source>
</evidence>
<dbReference type="SUPFAM" id="SSF53271">
    <property type="entry name" value="PRTase-like"/>
    <property type="match status" value="1"/>
</dbReference>
<dbReference type="Gene3D" id="3.30.1310.20">
    <property type="entry name" value="PRTase-like"/>
    <property type="match status" value="1"/>
</dbReference>
<dbReference type="Proteomes" id="UP000234639">
    <property type="component" value="Unassembled WGS sequence"/>
</dbReference>
<organism evidence="1 2">
    <name type="scientific">Campylobacter ureolyticus</name>
    <dbReference type="NCBI Taxonomy" id="827"/>
    <lineage>
        <taxon>Bacteria</taxon>
        <taxon>Pseudomonadati</taxon>
        <taxon>Campylobacterota</taxon>
        <taxon>Epsilonproteobacteria</taxon>
        <taxon>Campylobacterales</taxon>
        <taxon>Campylobacteraceae</taxon>
        <taxon>Campylobacter</taxon>
    </lineage>
</organism>
<accession>A0A2I1NC50</accession>
<dbReference type="Gene3D" id="3.40.50.2020">
    <property type="match status" value="1"/>
</dbReference>
<dbReference type="InterPro" id="IPR029057">
    <property type="entry name" value="PRTase-like"/>
</dbReference>
<sequence>MIIPRKNLIFKDQIEAAKALYDILPVDDILRTKPLITVPSLASVLLVDELAKMLKLNYEFLFTEKIYSPLNKDCVIGMVSETEEIVYLEELVNSFNISMDYVYGEANRKYEESILKNIYKYRKGKLIQSFENRDILLLDEGCESGVTALVCLKSIIGLNPKSLSYATPLIASDMVANLNSMVDQIYTVRNITNFVNVDFYYEEKIELSPQKIISILETSPYYLPLQKEGEETCVIE</sequence>
<dbReference type="RefSeq" id="WP_101636457.1">
    <property type="nucleotide sequence ID" value="NZ_JAPXGY010000001.1"/>
</dbReference>
<evidence type="ECO:0000313" key="2">
    <source>
        <dbReference type="Proteomes" id="UP000234639"/>
    </source>
</evidence>